<dbReference type="GO" id="GO:0001530">
    <property type="term" value="F:lipopolysaccharide binding"/>
    <property type="evidence" value="ECO:0007669"/>
    <property type="project" value="InterPro"/>
</dbReference>
<evidence type="ECO:0000259" key="5">
    <source>
        <dbReference type="Pfam" id="PF03968"/>
    </source>
</evidence>
<dbReference type="AlphaFoldDB" id="A0A9W6FWP3"/>
<dbReference type="GO" id="GO:0030288">
    <property type="term" value="C:outer membrane-bounded periplasmic space"/>
    <property type="evidence" value="ECO:0007669"/>
    <property type="project" value="TreeGrafter"/>
</dbReference>
<evidence type="ECO:0000256" key="3">
    <source>
        <dbReference type="ARBA" id="ARBA00022764"/>
    </source>
</evidence>
<dbReference type="EMBL" id="BSDR01000001">
    <property type="protein sequence ID" value="GLI36197.1"/>
    <property type="molecule type" value="Genomic_DNA"/>
</dbReference>
<keyword evidence="3" id="KW-0574">Periplasm</keyword>
<dbReference type="RefSeq" id="WP_281796427.1">
    <property type="nucleotide sequence ID" value="NZ_BSDR01000001.1"/>
</dbReference>
<dbReference type="GO" id="GO:0009279">
    <property type="term" value="C:cell outer membrane"/>
    <property type="evidence" value="ECO:0007669"/>
    <property type="project" value="TreeGrafter"/>
</dbReference>
<evidence type="ECO:0000256" key="4">
    <source>
        <dbReference type="SAM" id="SignalP"/>
    </source>
</evidence>
<feature type="domain" description="Organic solvent tolerance-like N-terminal" evidence="5">
    <location>
        <begin position="54"/>
        <end position="169"/>
    </location>
</feature>
<dbReference type="PANTHER" id="PTHR36504:SF1">
    <property type="entry name" value="LIPOPOLYSACCHARIDE EXPORT SYSTEM PROTEIN LPTA"/>
    <property type="match status" value="1"/>
</dbReference>
<protein>
    <recommendedName>
        <fullName evidence="5">Organic solvent tolerance-like N-terminal domain-containing protein</fullName>
    </recommendedName>
</protein>
<dbReference type="Gene3D" id="2.60.450.10">
    <property type="entry name" value="Lipopolysaccharide (LPS) transport protein A like domain"/>
    <property type="match status" value="1"/>
</dbReference>
<organism evidence="6 7">
    <name type="scientific">Desulforhabdus amnigena</name>
    <dbReference type="NCBI Taxonomy" id="40218"/>
    <lineage>
        <taxon>Bacteria</taxon>
        <taxon>Pseudomonadati</taxon>
        <taxon>Thermodesulfobacteriota</taxon>
        <taxon>Syntrophobacteria</taxon>
        <taxon>Syntrophobacterales</taxon>
        <taxon>Syntrophobacteraceae</taxon>
        <taxon>Desulforhabdus</taxon>
    </lineage>
</organism>
<gene>
    <name evidence="6" type="ORF">DAMNIGENAA_36300</name>
</gene>
<name>A0A9W6FWP3_9BACT</name>
<dbReference type="Proteomes" id="UP001144372">
    <property type="component" value="Unassembled WGS sequence"/>
</dbReference>
<dbReference type="InterPro" id="IPR014340">
    <property type="entry name" value="LptA"/>
</dbReference>
<dbReference type="InterPro" id="IPR005653">
    <property type="entry name" value="OstA-like_N"/>
</dbReference>
<dbReference type="GO" id="GO:0015920">
    <property type="term" value="P:lipopolysaccharide transport"/>
    <property type="evidence" value="ECO:0007669"/>
    <property type="project" value="InterPro"/>
</dbReference>
<keyword evidence="2 4" id="KW-0732">Signal</keyword>
<feature type="chain" id="PRO_5040974970" description="Organic solvent tolerance-like N-terminal domain-containing protein" evidence="4">
    <location>
        <begin position="33"/>
        <end position="191"/>
    </location>
</feature>
<evidence type="ECO:0000256" key="2">
    <source>
        <dbReference type="ARBA" id="ARBA00022729"/>
    </source>
</evidence>
<dbReference type="Pfam" id="PF03968">
    <property type="entry name" value="LptD_N"/>
    <property type="match status" value="1"/>
</dbReference>
<feature type="signal peptide" evidence="4">
    <location>
        <begin position="1"/>
        <end position="32"/>
    </location>
</feature>
<keyword evidence="1" id="KW-0813">Transport</keyword>
<dbReference type="PANTHER" id="PTHR36504">
    <property type="entry name" value="LIPOPOLYSACCHARIDE EXPORT SYSTEM PROTEIN LPTA"/>
    <property type="match status" value="1"/>
</dbReference>
<dbReference type="InterPro" id="IPR052037">
    <property type="entry name" value="LPS_export_LptA"/>
</dbReference>
<evidence type="ECO:0000256" key="1">
    <source>
        <dbReference type="ARBA" id="ARBA00022448"/>
    </source>
</evidence>
<comment type="caution">
    <text evidence="6">The sequence shown here is derived from an EMBL/GenBank/DDBJ whole genome shotgun (WGS) entry which is preliminary data.</text>
</comment>
<accession>A0A9W6FWP3</accession>
<proteinExistence type="predicted"/>
<evidence type="ECO:0000313" key="6">
    <source>
        <dbReference type="EMBL" id="GLI36197.1"/>
    </source>
</evidence>
<sequence>MQSSHMNSRHFVPLVLLLFCLLLNTIPNVSFAAEKKSVSPIPGEKALKSDSPLHIASDRMEVKQNEKTILFEGHVVVQQDDLTITGRTLKVYAASTGTEKNSQSSMMDKIDRIEIEGDVKISQQDKVATADKAVYYHVEQKIVLMGNPVVSQGADKVQGRLITLYIAQGRSVVEGGAQTPVQAVLHPARKD</sequence>
<dbReference type="NCBIfam" id="TIGR03002">
    <property type="entry name" value="outer_YhbN_LptA"/>
    <property type="match status" value="1"/>
</dbReference>
<evidence type="ECO:0000313" key="7">
    <source>
        <dbReference type="Proteomes" id="UP001144372"/>
    </source>
</evidence>
<keyword evidence="7" id="KW-1185">Reference proteome</keyword>
<dbReference type="GO" id="GO:0017089">
    <property type="term" value="F:glycolipid transfer activity"/>
    <property type="evidence" value="ECO:0007669"/>
    <property type="project" value="TreeGrafter"/>
</dbReference>
<reference evidence="6" key="1">
    <citation type="submission" date="2022-12" db="EMBL/GenBank/DDBJ databases">
        <title>Reference genome sequencing for broad-spectrum identification of bacterial and archaeal isolates by mass spectrometry.</title>
        <authorList>
            <person name="Sekiguchi Y."/>
            <person name="Tourlousse D.M."/>
        </authorList>
    </citation>
    <scope>NUCLEOTIDE SEQUENCE</scope>
    <source>
        <strain evidence="6">ASRB1</strain>
    </source>
</reference>